<keyword evidence="4 7" id="KW-1133">Transmembrane helix</keyword>
<keyword evidence="10" id="KW-1185">Reference proteome</keyword>
<protein>
    <submittedName>
        <fullName evidence="9">MFS general substrate transporter</fullName>
    </submittedName>
</protein>
<dbReference type="Proteomes" id="UP000307440">
    <property type="component" value="Unassembled WGS sequence"/>
</dbReference>
<dbReference type="GO" id="GO:0016020">
    <property type="term" value="C:membrane"/>
    <property type="evidence" value="ECO:0007669"/>
    <property type="project" value="UniProtKB-SubCell"/>
</dbReference>
<dbReference type="InterPro" id="IPR036259">
    <property type="entry name" value="MFS_trans_sf"/>
</dbReference>
<gene>
    <name evidence="9" type="ORF">FA15DRAFT_666036</name>
</gene>
<organism evidence="9 10">
    <name type="scientific">Coprinopsis marcescibilis</name>
    <name type="common">Agaric fungus</name>
    <name type="synonym">Psathyrella marcescibilis</name>
    <dbReference type="NCBI Taxonomy" id="230819"/>
    <lineage>
        <taxon>Eukaryota</taxon>
        <taxon>Fungi</taxon>
        <taxon>Dikarya</taxon>
        <taxon>Basidiomycota</taxon>
        <taxon>Agaricomycotina</taxon>
        <taxon>Agaricomycetes</taxon>
        <taxon>Agaricomycetidae</taxon>
        <taxon>Agaricales</taxon>
        <taxon>Agaricineae</taxon>
        <taxon>Psathyrellaceae</taxon>
        <taxon>Coprinopsis</taxon>
    </lineage>
</organism>
<dbReference type="Gene3D" id="1.20.1250.20">
    <property type="entry name" value="MFS general substrate transporter like domains"/>
    <property type="match status" value="1"/>
</dbReference>
<evidence type="ECO:0000259" key="8">
    <source>
        <dbReference type="PROSITE" id="PS50850"/>
    </source>
</evidence>
<dbReference type="Pfam" id="PF07690">
    <property type="entry name" value="MFS_1"/>
    <property type="match status" value="1"/>
</dbReference>
<feature type="transmembrane region" description="Helical" evidence="7">
    <location>
        <begin position="383"/>
        <end position="401"/>
    </location>
</feature>
<dbReference type="InterPro" id="IPR020846">
    <property type="entry name" value="MFS_dom"/>
</dbReference>
<feature type="transmembrane region" description="Helical" evidence="7">
    <location>
        <begin position="413"/>
        <end position="434"/>
    </location>
</feature>
<feature type="transmembrane region" description="Helical" evidence="7">
    <location>
        <begin position="114"/>
        <end position="132"/>
    </location>
</feature>
<feature type="transmembrane region" description="Helical" evidence="7">
    <location>
        <begin position="350"/>
        <end position="371"/>
    </location>
</feature>
<keyword evidence="3 7" id="KW-0812">Transmembrane</keyword>
<feature type="transmembrane region" description="Helical" evidence="7">
    <location>
        <begin position="311"/>
        <end position="330"/>
    </location>
</feature>
<keyword evidence="2" id="KW-0813">Transport</keyword>
<dbReference type="GO" id="GO:0022857">
    <property type="term" value="F:transmembrane transporter activity"/>
    <property type="evidence" value="ECO:0007669"/>
    <property type="project" value="InterPro"/>
</dbReference>
<dbReference type="EMBL" id="ML210161">
    <property type="protein sequence ID" value="TFK27809.1"/>
    <property type="molecule type" value="Genomic_DNA"/>
</dbReference>
<dbReference type="InterPro" id="IPR011701">
    <property type="entry name" value="MFS"/>
</dbReference>
<evidence type="ECO:0000256" key="7">
    <source>
        <dbReference type="SAM" id="Phobius"/>
    </source>
</evidence>
<feature type="transmembrane region" description="Helical" evidence="7">
    <location>
        <begin position="42"/>
        <end position="63"/>
    </location>
</feature>
<proteinExistence type="predicted"/>
<reference evidence="9 10" key="1">
    <citation type="journal article" date="2019" name="Nat. Ecol. Evol.">
        <title>Megaphylogeny resolves global patterns of mushroom evolution.</title>
        <authorList>
            <person name="Varga T."/>
            <person name="Krizsan K."/>
            <person name="Foldi C."/>
            <person name="Dima B."/>
            <person name="Sanchez-Garcia M."/>
            <person name="Sanchez-Ramirez S."/>
            <person name="Szollosi G.J."/>
            <person name="Szarkandi J.G."/>
            <person name="Papp V."/>
            <person name="Albert L."/>
            <person name="Andreopoulos W."/>
            <person name="Angelini C."/>
            <person name="Antonin V."/>
            <person name="Barry K.W."/>
            <person name="Bougher N.L."/>
            <person name="Buchanan P."/>
            <person name="Buyck B."/>
            <person name="Bense V."/>
            <person name="Catcheside P."/>
            <person name="Chovatia M."/>
            <person name="Cooper J."/>
            <person name="Damon W."/>
            <person name="Desjardin D."/>
            <person name="Finy P."/>
            <person name="Geml J."/>
            <person name="Haridas S."/>
            <person name="Hughes K."/>
            <person name="Justo A."/>
            <person name="Karasinski D."/>
            <person name="Kautmanova I."/>
            <person name="Kiss B."/>
            <person name="Kocsube S."/>
            <person name="Kotiranta H."/>
            <person name="LaButti K.M."/>
            <person name="Lechner B.E."/>
            <person name="Liimatainen K."/>
            <person name="Lipzen A."/>
            <person name="Lukacs Z."/>
            <person name="Mihaltcheva S."/>
            <person name="Morgado L.N."/>
            <person name="Niskanen T."/>
            <person name="Noordeloos M.E."/>
            <person name="Ohm R.A."/>
            <person name="Ortiz-Santana B."/>
            <person name="Ovrebo C."/>
            <person name="Racz N."/>
            <person name="Riley R."/>
            <person name="Savchenko A."/>
            <person name="Shiryaev A."/>
            <person name="Soop K."/>
            <person name="Spirin V."/>
            <person name="Szebenyi C."/>
            <person name="Tomsovsky M."/>
            <person name="Tulloss R.E."/>
            <person name="Uehling J."/>
            <person name="Grigoriev I.V."/>
            <person name="Vagvolgyi C."/>
            <person name="Papp T."/>
            <person name="Martin F.M."/>
            <person name="Miettinen O."/>
            <person name="Hibbett D.S."/>
            <person name="Nagy L.G."/>
        </authorList>
    </citation>
    <scope>NUCLEOTIDE SEQUENCE [LARGE SCALE GENOMIC DNA]</scope>
    <source>
        <strain evidence="9 10">CBS 121175</strain>
    </source>
</reference>
<keyword evidence="5 7" id="KW-0472">Membrane</keyword>
<evidence type="ECO:0000256" key="6">
    <source>
        <dbReference type="SAM" id="MobiDB-lite"/>
    </source>
</evidence>
<feature type="transmembrane region" description="Helical" evidence="7">
    <location>
        <begin position="215"/>
        <end position="237"/>
    </location>
</feature>
<sequence length="513" mass="55760">MTVTSTSDHSTSGSEPDNGQAEQNVAAEPLVQERTPLPKFQLFIVFLIQFAEPVTATVIYPFINDFIRETGITGGNETKTGYYAGIIESLFFISETLTVFLWGWSSDLLGRKIVLIWGPLGLSLSMLAFGLSKSFWAAAVYRCFQGFFNGNIGISKSIIAEITDKTNIGDAYAIAPLMWNTGLTIGPTLGGIFTRPAQRWPETFGQVALFRDYPYLLPCISAGFIAFLSFCISSVSLEETHPTLKNVPISARVARLFRKPSKREDDATKALLPSSSSTQEGYGAIGNAENGSLPRTEPTLPKISDLLVRDLVFTLINYAFLAFLDMANFALMPLIYSTPIEYGGLGMDPYTIGVILGCLGFANGVLQTMFLGPLIRRFGPSKVYITCFRAYLLAFCAFPAANLFARQAGYIDWRVGVVIFLHLSSFSAASPCYSSMHIMIVHATPDPALMGSSNGFAQMISSGMRAISPATAASLFAVSQAHNLLGGNLVYVILFLGVLVGMRTSQFLPSHRP</sequence>
<dbReference type="SUPFAM" id="SSF103473">
    <property type="entry name" value="MFS general substrate transporter"/>
    <property type="match status" value="1"/>
</dbReference>
<evidence type="ECO:0000313" key="10">
    <source>
        <dbReference type="Proteomes" id="UP000307440"/>
    </source>
</evidence>
<dbReference type="PANTHER" id="PTHR23504:SF15">
    <property type="entry name" value="MAJOR FACILITATOR SUPERFAMILY (MFS) PROFILE DOMAIN-CONTAINING PROTEIN"/>
    <property type="match status" value="1"/>
</dbReference>
<evidence type="ECO:0000256" key="4">
    <source>
        <dbReference type="ARBA" id="ARBA00022989"/>
    </source>
</evidence>
<dbReference type="PANTHER" id="PTHR23504">
    <property type="entry name" value="MAJOR FACILITATOR SUPERFAMILY DOMAIN-CONTAINING PROTEIN 10"/>
    <property type="match status" value="1"/>
</dbReference>
<evidence type="ECO:0000313" key="9">
    <source>
        <dbReference type="EMBL" id="TFK27809.1"/>
    </source>
</evidence>
<feature type="transmembrane region" description="Helical" evidence="7">
    <location>
        <begin position="455"/>
        <end position="478"/>
    </location>
</feature>
<comment type="subcellular location">
    <subcellularLocation>
        <location evidence="1">Membrane</location>
        <topology evidence="1">Multi-pass membrane protein</topology>
    </subcellularLocation>
</comment>
<name>A0A5C3L456_COPMA</name>
<feature type="transmembrane region" description="Helical" evidence="7">
    <location>
        <begin position="83"/>
        <end position="102"/>
    </location>
</feature>
<dbReference type="PROSITE" id="PS50850">
    <property type="entry name" value="MFS"/>
    <property type="match status" value="1"/>
</dbReference>
<feature type="domain" description="Major facilitator superfamily (MFS) profile" evidence="8">
    <location>
        <begin position="41"/>
        <end position="513"/>
    </location>
</feature>
<evidence type="ECO:0000256" key="5">
    <source>
        <dbReference type="ARBA" id="ARBA00023136"/>
    </source>
</evidence>
<accession>A0A5C3L456</accession>
<dbReference type="AlphaFoldDB" id="A0A5C3L456"/>
<feature type="transmembrane region" description="Helical" evidence="7">
    <location>
        <begin position="484"/>
        <end position="502"/>
    </location>
</feature>
<evidence type="ECO:0000256" key="3">
    <source>
        <dbReference type="ARBA" id="ARBA00022692"/>
    </source>
</evidence>
<evidence type="ECO:0000256" key="2">
    <source>
        <dbReference type="ARBA" id="ARBA00022448"/>
    </source>
</evidence>
<evidence type="ECO:0000256" key="1">
    <source>
        <dbReference type="ARBA" id="ARBA00004141"/>
    </source>
</evidence>
<feature type="region of interest" description="Disordered" evidence="6">
    <location>
        <begin position="1"/>
        <end position="23"/>
    </location>
</feature>
<dbReference type="OrthoDB" id="419616at2759"/>
<feature type="region of interest" description="Disordered" evidence="6">
    <location>
        <begin position="264"/>
        <end position="293"/>
    </location>
</feature>